<protein>
    <submittedName>
        <fullName evidence="1">Uncharacterized protein</fullName>
    </submittedName>
</protein>
<organism evidence="1 2">
    <name type="scientific">Forsythia ovata</name>
    <dbReference type="NCBI Taxonomy" id="205694"/>
    <lineage>
        <taxon>Eukaryota</taxon>
        <taxon>Viridiplantae</taxon>
        <taxon>Streptophyta</taxon>
        <taxon>Embryophyta</taxon>
        <taxon>Tracheophyta</taxon>
        <taxon>Spermatophyta</taxon>
        <taxon>Magnoliopsida</taxon>
        <taxon>eudicotyledons</taxon>
        <taxon>Gunneridae</taxon>
        <taxon>Pentapetalae</taxon>
        <taxon>asterids</taxon>
        <taxon>lamiids</taxon>
        <taxon>Lamiales</taxon>
        <taxon>Oleaceae</taxon>
        <taxon>Forsythieae</taxon>
        <taxon>Forsythia</taxon>
    </lineage>
</organism>
<sequence>MGENNSAVVDFVFWLEDPVTMLPVDELFSDGKLMPLQRSSIQKSMRSVTTTSVVRSPATSKLLMRNEISLIDPYLFSSKAPRCSSHWKQLLCLKKLYQNSNAKQEDQKVASSSYHNNSKNVARSLKHFLHQKTR</sequence>
<evidence type="ECO:0000313" key="1">
    <source>
        <dbReference type="EMBL" id="KAL2530723.1"/>
    </source>
</evidence>
<dbReference type="PANTHER" id="PTHR31722:SF0">
    <property type="entry name" value="OS06G0675200 PROTEIN"/>
    <property type="match status" value="1"/>
</dbReference>
<accession>A0ABD1V180</accession>
<dbReference type="AlphaFoldDB" id="A0ABD1V180"/>
<comment type="caution">
    <text evidence="1">The sequence shown here is derived from an EMBL/GenBank/DDBJ whole genome shotgun (WGS) entry which is preliminary data.</text>
</comment>
<dbReference type="PANTHER" id="PTHR31722">
    <property type="entry name" value="OS06G0675200 PROTEIN"/>
    <property type="match status" value="1"/>
</dbReference>
<dbReference type="EMBL" id="JBFOLJ010000006">
    <property type="protein sequence ID" value="KAL2530723.1"/>
    <property type="molecule type" value="Genomic_DNA"/>
</dbReference>
<keyword evidence="2" id="KW-1185">Reference proteome</keyword>
<name>A0ABD1V180_9LAMI</name>
<dbReference type="Proteomes" id="UP001604277">
    <property type="component" value="Unassembled WGS sequence"/>
</dbReference>
<evidence type="ECO:0000313" key="2">
    <source>
        <dbReference type="Proteomes" id="UP001604277"/>
    </source>
</evidence>
<gene>
    <name evidence="1" type="ORF">Fot_23324</name>
</gene>
<reference evidence="2" key="1">
    <citation type="submission" date="2024-07" db="EMBL/GenBank/DDBJ databases">
        <title>Two chromosome-level genome assemblies of Korean endemic species Abeliophyllum distichum and Forsythia ovata (Oleaceae).</title>
        <authorList>
            <person name="Jang H."/>
        </authorList>
    </citation>
    <scope>NUCLEOTIDE SEQUENCE [LARGE SCALE GENOMIC DNA]</scope>
</reference>
<proteinExistence type="predicted"/>